<dbReference type="PANTHER" id="PTHR47332:SF4">
    <property type="entry name" value="SET DOMAIN-CONTAINING PROTEIN 5"/>
    <property type="match status" value="1"/>
</dbReference>
<dbReference type="InterPro" id="IPR046341">
    <property type="entry name" value="SET_dom_sf"/>
</dbReference>
<dbReference type="InterPro" id="IPR053185">
    <property type="entry name" value="SET_domain_protein"/>
</dbReference>
<dbReference type="PROSITE" id="PS50280">
    <property type="entry name" value="SET"/>
    <property type="match status" value="1"/>
</dbReference>
<evidence type="ECO:0000313" key="4">
    <source>
        <dbReference type="Proteomes" id="UP000219338"/>
    </source>
</evidence>
<evidence type="ECO:0000259" key="2">
    <source>
        <dbReference type="PROSITE" id="PS50280"/>
    </source>
</evidence>
<dbReference type="EMBL" id="FUEG01000009">
    <property type="protein sequence ID" value="SJL08548.1"/>
    <property type="molecule type" value="Genomic_DNA"/>
</dbReference>
<organism evidence="3 4">
    <name type="scientific">Armillaria ostoyae</name>
    <name type="common">Armillaria root rot fungus</name>
    <dbReference type="NCBI Taxonomy" id="47428"/>
    <lineage>
        <taxon>Eukaryota</taxon>
        <taxon>Fungi</taxon>
        <taxon>Dikarya</taxon>
        <taxon>Basidiomycota</taxon>
        <taxon>Agaricomycotina</taxon>
        <taxon>Agaricomycetes</taxon>
        <taxon>Agaricomycetidae</taxon>
        <taxon>Agaricales</taxon>
        <taxon>Marasmiineae</taxon>
        <taxon>Physalacriaceae</taxon>
        <taxon>Armillaria</taxon>
    </lineage>
</organism>
<dbReference type="OrthoDB" id="5945798at2759"/>
<dbReference type="AlphaFoldDB" id="A0A284RIG4"/>
<dbReference type="InterPro" id="IPR001214">
    <property type="entry name" value="SET_dom"/>
</dbReference>
<evidence type="ECO:0000256" key="1">
    <source>
        <dbReference type="SAM" id="MobiDB-lite"/>
    </source>
</evidence>
<dbReference type="PANTHER" id="PTHR47332">
    <property type="entry name" value="SET DOMAIN-CONTAINING PROTEIN 5"/>
    <property type="match status" value="1"/>
</dbReference>
<gene>
    <name evidence="3" type="ORF">ARMOST_11914</name>
</gene>
<protein>
    <recommendedName>
        <fullName evidence="2">SET domain-containing protein</fullName>
    </recommendedName>
</protein>
<proteinExistence type="predicted"/>
<feature type="compositionally biased region" description="Polar residues" evidence="1">
    <location>
        <begin position="16"/>
        <end position="32"/>
    </location>
</feature>
<dbReference type="SUPFAM" id="SSF82199">
    <property type="entry name" value="SET domain"/>
    <property type="match status" value="1"/>
</dbReference>
<reference evidence="4" key="1">
    <citation type="journal article" date="2017" name="Nat. Ecol. Evol.">
        <title>Genome expansion and lineage-specific genetic innovations in the forest pathogenic fungi Armillaria.</title>
        <authorList>
            <person name="Sipos G."/>
            <person name="Prasanna A.N."/>
            <person name="Walter M.C."/>
            <person name="O'Connor E."/>
            <person name="Balint B."/>
            <person name="Krizsan K."/>
            <person name="Kiss B."/>
            <person name="Hess J."/>
            <person name="Varga T."/>
            <person name="Slot J."/>
            <person name="Riley R."/>
            <person name="Boka B."/>
            <person name="Rigling D."/>
            <person name="Barry K."/>
            <person name="Lee J."/>
            <person name="Mihaltcheva S."/>
            <person name="LaButti K."/>
            <person name="Lipzen A."/>
            <person name="Waldron R."/>
            <person name="Moloney N.M."/>
            <person name="Sperisen C."/>
            <person name="Kredics L."/>
            <person name="Vagvoelgyi C."/>
            <person name="Patrignani A."/>
            <person name="Fitzpatrick D."/>
            <person name="Nagy I."/>
            <person name="Doyle S."/>
            <person name="Anderson J.B."/>
            <person name="Grigoriev I.V."/>
            <person name="Gueldener U."/>
            <person name="Muensterkoetter M."/>
            <person name="Nagy L.G."/>
        </authorList>
    </citation>
    <scope>NUCLEOTIDE SEQUENCE [LARGE SCALE GENOMIC DNA]</scope>
    <source>
        <strain evidence="4">C18/9</strain>
    </source>
</reference>
<sequence length="460" mass="51505">MKRGFLLTAKAKREPASSTNASESATKKTANCPNPPKFVQVSADEMLDHMSSSIGMSKDELSKETEKLASAWGLIGNDLKAMEAVPDENDPGSFRNEAPHADDETWCNVQVPFPGGWSQCFLSGYLKRRLERISDFPRPLKETKDKAYLISSAPGKGLGMFAARKIKMGDLIADERPLMVVPLAPVGLAVAPILEGMTKEEVNQAILDHSEGIMRPIFERMHEENQKEFMELHNSHLHDGSGPTLGVIRTNGYGLGDELKDETKKVELVSKSSMDEKLKNTIGKYTSVYNTLSRVNHSCSPNALRKFYMSSFSMQLRAARDIEEGEEIFTAYTDVLLPAAERAKDLAPNRKAVTVPMVREQGVRPDAWIDPAVKTLARIEKEELQGSPVYHKTLYQLYNAYVCQNDEKKALMYGEKLWVAALAAGEKRYETFRNADLMKKSPQWMMAKMTKGMPLLRMFL</sequence>
<dbReference type="CDD" id="cd20071">
    <property type="entry name" value="SET_SMYD"/>
    <property type="match status" value="1"/>
</dbReference>
<dbReference type="OMA" id="GIMRPIF"/>
<dbReference type="STRING" id="47428.A0A284RIG4"/>
<feature type="region of interest" description="Disordered" evidence="1">
    <location>
        <begin position="1"/>
        <end position="38"/>
    </location>
</feature>
<accession>A0A284RIG4</accession>
<evidence type="ECO:0000313" key="3">
    <source>
        <dbReference type="EMBL" id="SJL08548.1"/>
    </source>
</evidence>
<dbReference type="Gene3D" id="2.170.270.10">
    <property type="entry name" value="SET domain"/>
    <property type="match status" value="1"/>
</dbReference>
<feature type="domain" description="SET" evidence="2">
    <location>
        <begin position="145"/>
        <end position="333"/>
    </location>
</feature>
<dbReference type="SMART" id="SM00317">
    <property type="entry name" value="SET"/>
    <property type="match status" value="1"/>
</dbReference>
<name>A0A284RIG4_ARMOS</name>
<keyword evidence="4" id="KW-1185">Reference proteome</keyword>
<dbReference type="Proteomes" id="UP000219338">
    <property type="component" value="Unassembled WGS sequence"/>
</dbReference>
<dbReference type="Pfam" id="PF00856">
    <property type="entry name" value="SET"/>
    <property type="match status" value="1"/>
</dbReference>